<dbReference type="OrthoDB" id="9788300at2"/>
<keyword evidence="3" id="KW-1185">Reference proteome</keyword>
<feature type="domain" description="N-acetyltransferase" evidence="1">
    <location>
        <begin position="8"/>
        <end position="169"/>
    </location>
</feature>
<dbReference type="PROSITE" id="PS51186">
    <property type="entry name" value="GNAT"/>
    <property type="match status" value="1"/>
</dbReference>
<dbReference type="Pfam" id="PF00583">
    <property type="entry name" value="Acetyltransf_1"/>
    <property type="match status" value="1"/>
</dbReference>
<organism evidence="2 3">
    <name type="scientific">Acidovorax kalamii</name>
    <dbReference type="NCBI Taxonomy" id="2004485"/>
    <lineage>
        <taxon>Bacteria</taxon>
        <taxon>Pseudomonadati</taxon>
        <taxon>Pseudomonadota</taxon>
        <taxon>Betaproteobacteria</taxon>
        <taxon>Burkholderiales</taxon>
        <taxon>Comamonadaceae</taxon>
        <taxon>Acidovorax</taxon>
    </lineage>
</organism>
<dbReference type="InterPro" id="IPR016181">
    <property type="entry name" value="Acyl_CoA_acyltransferase"/>
</dbReference>
<dbReference type="RefSeq" id="WP_094290761.1">
    <property type="nucleotide sequence ID" value="NZ_NOIG01000011.1"/>
</dbReference>
<evidence type="ECO:0000259" key="1">
    <source>
        <dbReference type="PROSITE" id="PS51186"/>
    </source>
</evidence>
<protein>
    <submittedName>
        <fullName evidence="2">GNAT family N-acetyltransferase</fullName>
    </submittedName>
</protein>
<evidence type="ECO:0000313" key="3">
    <source>
        <dbReference type="Proteomes" id="UP000215441"/>
    </source>
</evidence>
<dbReference type="InterPro" id="IPR000182">
    <property type="entry name" value="GNAT_dom"/>
</dbReference>
<sequence length="170" mass="18159">MTTPATPATIRPLEAADWPAVWPILRATFQAGDTYAFAPDSTEGEIHKAWVELPAATFVARGVGGQILGTYFIKPNQAGLGAHVCNCGYVVAPVAQGQGVASLMCEHSQQQAVAMGFRAMQFNLVVASNVRAVRLWQHLGFAVVGTLPGAFRHHTLGYVDAHVMFKTLVA</sequence>
<gene>
    <name evidence="2" type="ORF">CBY09_16875</name>
</gene>
<dbReference type="GO" id="GO:0016747">
    <property type="term" value="F:acyltransferase activity, transferring groups other than amino-acyl groups"/>
    <property type="evidence" value="ECO:0007669"/>
    <property type="project" value="InterPro"/>
</dbReference>
<dbReference type="Gene3D" id="3.40.630.30">
    <property type="match status" value="1"/>
</dbReference>
<evidence type="ECO:0000313" key="2">
    <source>
        <dbReference type="EMBL" id="OYD48518.1"/>
    </source>
</evidence>
<dbReference type="SUPFAM" id="SSF55729">
    <property type="entry name" value="Acyl-CoA N-acyltransferases (Nat)"/>
    <property type="match status" value="1"/>
</dbReference>
<reference evidence="2 3" key="1">
    <citation type="submission" date="2017-07" db="EMBL/GenBank/DDBJ databases">
        <title>Acidovorax KNDSW TSA 6 genome sequence and assembly.</title>
        <authorList>
            <person name="Mayilraj S."/>
        </authorList>
    </citation>
    <scope>NUCLEOTIDE SEQUENCE [LARGE SCALE GENOMIC DNA]</scope>
    <source>
        <strain evidence="2 3">KNDSW-TSA6</strain>
    </source>
</reference>
<dbReference type="PANTHER" id="PTHR43138:SF1">
    <property type="entry name" value="N-ACETYLTRANSFERASE ACA1"/>
    <property type="match status" value="1"/>
</dbReference>
<dbReference type="Proteomes" id="UP000215441">
    <property type="component" value="Unassembled WGS sequence"/>
</dbReference>
<keyword evidence="2" id="KW-0808">Transferase</keyword>
<proteinExistence type="predicted"/>
<dbReference type="PANTHER" id="PTHR43138">
    <property type="entry name" value="ACETYLTRANSFERASE, GNAT FAMILY"/>
    <property type="match status" value="1"/>
</dbReference>
<dbReference type="AlphaFoldDB" id="A0A235EHI5"/>
<name>A0A235EHI5_9BURK</name>
<comment type="caution">
    <text evidence="2">The sequence shown here is derived from an EMBL/GenBank/DDBJ whole genome shotgun (WGS) entry which is preliminary data.</text>
</comment>
<dbReference type="InterPro" id="IPR052742">
    <property type="entry name" value="Mito_N-acetyltransferase"/>
</dbReference>
<accession>A0A235EHI5</accession>
<dbReference type="CDD" id="cd04301">
    <property type="entry name" value="NAT_SF"/>
    <property type="match status" value="1"/>
</dbReference>
<dbReference type="EMBL" id="NOIG01000011">
    <property type="protein sequence ID" value="OYD48518.1"/>
    <property type="molecule type" value="Genomic_DNA"/>
</dbReference>